<accession>G9XPL7</accession>
<dbReference type="EMBL" id="AFZX01000075">
    <property type="protein sequence ID" value="EHL06345.1"/>
    <property type="molecule type" value="Genomic_DNA"/>
</dbReference>
<reference evidence="1 2" key="1">
    <citation type="submission" date="2011-08" db="EMBL/GenBank/DDBJ databases">
        <authorList>
            <person name="Weinstock G."/>
            <person name="Sodergren E."/>
            <person name="Clifton S."/>
            <person name="Fulton L."/>
            <person name="Fulton B."/>
            <person name="Courtney L."/>
            <person name="Fronick C."/>
            <person name="Harrison M."/>
            <person name="Strong C."/>
            <person name="Farmer C."/>
            <person name="Delahaunty K."/>
            <person name="Markovic C."/>
            <person name="Hall O."/>
            <person name="Minx P."/>
            <person name="Tomlinson C."/>
            <person name="Mitreva M."/>
            <person name="Hou S."/>
            <person name="Chen J."/>
            <person name="Wollam A."/>
            <person name="Pepin K.H."/>
            <person name="Johnson M."/>
            <person name="Bhonagiri V."/>
            <person name="Zhang X."/>
            <person name="Suruliraj S."/>
            <person name="Warren W."/>
            <person name="Chinwalla A."/>
            <person name="Mardis E.R."/>
            <person name="Wilson R.K."/>
        </authorList>
    </citation>
    <scope>NUCLEOTIDE SEQUENCE [LARGE SCALE GENOMIC DNA]</scope>
    <source>
        <strain evidence="1 2">DP7</strain>
    </source>
</reference>
<evidence type="ECO:0000313" key="2">
    <source>
        <dbReference type="Proteomes" id="UP000004416"/>
    </source>
</evidence>
<organism evidence="1 2">
    <name type="scientific">Desulfitobacterium hafniense DP7</name>
    <dbReference type="NCBI Taxonomy" id="537010"/>
    <lineage>
        <taxon>Bacteria</taxon>
        <taxon>Bacillati</taxon>
        <taxon>Bacillota</taxon>
        <taxon>Clostridia</taxon>
        <taxon>Eubacteriales</taxon>
        <taxon>Desulfitobacteriaceae</taxon>
        <taxon>Desulfitobacterium</taxon>
    </lineage>
</organism>
<dbReference type="Proteomes" id="UP000004416">
    <property type="component" value="Unassembled WGS sequence"/>
</dbReference>
<name>G9XPL7_DESHA</name>
<gene>
    <name evidence="1" type="ORF">HMPREF0322_02913</name>
</gene>
<dbReference type="HOGENOM" id="CLU_3152020_0_0_9"/>
<proteinExistence type="predicted"/>
<dbReference type="PATRIC" id="fig|537010.4.peg.2732"/>
<protein>
    <submittedName>
        <fullName evidence="1">Uncharacterized protein</fullName>
    </submittedName>
</protein>
<sequence>MGVMLQEYRMAKELWIQTQAKFDTKGFQGGCFNVLKIIVKLVDWRVAQ</sequence>
<comment type="caution">
    <text evidence="1">The sequence shown here is derived from an EMBL/GenBank/DDBJ whole genome shotgun (WGS) entry which is preliminary data.</text>
</comment>
<evidence type="ECO:0000313" key="1">
    <source>
        <dbReference type="EMBL" id="EHL06345.1"/>
    </source>
</evidence>
<dbReference type="AlphaFoldDB" id="G9XPL7"/>